<proteinExistence type="predicted"/>
<keyword evidence="4" id="KW-0862">Zinc</keyword>
<evidence type="ECO:0000313" key="7">
    <source>
        <dbReference type="EMBL" id="KAF0684010.1"/>
    </source>
</evidence>
<protein>
    <submittedName>
        <fullName evidence="7">Zinc finger BED domain-containing protein 4-like</fullName>
    </submittedName>
</protein>
<dbReference type="SUPFAM" id="SSF53098">
    <property type="entry name" value="Ribonuclease H-like"/>
    <property type="match status" value="1"/>
</dbReference>
<accession>A0A6G0VHK6</accession>
<dbReference type="InterPro" id="IPR008906">
    <property type="entry name" value="HATC_C_dom"/>
</dbReference>
<evidence type="ECO:0000256" key="5">
    <source>
        <dbReference type="ARBA" id="ARBA00023242"/>
    </source>
</evidence>
<dbReference type="AlphaFoldDB" id="A0A6G0VHK6"/>
<keyword evidence="5" id="KW-0539">Nucleus</keyword>
<evidence type="ECO:0000256" key="4">
    <source>
        <dbReference type="ARBA" id="ARBA00022833"/>
    </source>
</evidence>
<gene>
    <name evidence="7" type="ORF">FWK35_00036776</name>
</gene>
<keyword evidence="8" id="KW-1185">Reference proteome</keyword>
<dbReference type="GO" id="GO:0046983">
    <property type="term" value="F:protein dimerization activity"/>
    <property type="evidence" value="ECO:0007669"/>
    <property type="project" value="InterPro"/>
</dbReference>
<dbReference type="InterPro" id="IPR052035">
    <property type="entry name" value="ZnF_BED_domain_contain"/>
</dbReference>
<reference evidence="7 8" key="1">
    <citation type="submission" date="2019-08" db="EMBL/GenBank/DDBJ databases">
        <title>Whole genome of Aphis craccivora.</title>
        <authorList>
            <person name="Voronova N.V."/>
            <person name="Shulinski R.S."/>
            <person name="Bandarenka Y.V."/>
            <person name="Zhorov D.G."/>
            <person name="Warner D."/>
        </authorList>
    </citation>
    <scope>NUCLEOTIDE SEQUENCE [LARGE SCALE GENOMIC DNA]</scope>
    <source>
        <strain evidence="7">180601</strain>
        <tissue evidence="7">Whole Body</tissue>
    </source>
</reference>
<comment type="caution">
    <text evidence="7">The sequence shown here is derived from an EMBL/GenBank/DDBJ whole genome shotgun (WGS) entry which is preliminary data.</text>
</comment>
<keyword evidence="2" id="KW-0479">Metal-binding</keyword>
<comment type="subcellular location">
    <subcellularLocation>
        <location evidence="1">Nucleus</location>
    </subcellularLocation>
</comment>
<feature type="domain" description="HAT C-terminal dimerisation" evidence="6">
    <location>
        <begin position="164"/>
        <end position="206"/>
    </location>
</feature>
<evidence type="ECO:0000259" key="6">
    <source>
        <dbReference type="Pfam" id="PF05699"/>
    </source>
</evidence>
<evidence type="ECO:0000256" key="3">
    <source>
        <dbReference type="ARBA" id="ARBA00022771"/>
    </source>
</evidence>
<dbReference type="EMBL" id="VUJU01017291">
    <property type="protein sequence ID" value="KAF0684010.1"/>
    <property type="molecule type" value="Genomic_DNA"/>
</dbReference>
<dbReference type="GO" id="GO:0008270">
    <property type="term" value="F:zinc ion binding"/>
    <property type="evidence" value="ECO:0007669"/>
    <property type="project" value="UniProtKB-KW"/>
</dbReference>
<dbReference type="Proteomes" id="UP000478052">
    <property type="component" value="Unassembled WGS sequence"/>
</dbReference>
<dbReference type="InterPro" id="IPR012337">
    <property type="entry name" value="RNaseH-like_sf"/>
</dbReference>
<dbReference type="OrthoDB" id="117690at2759"/>
<dbReference type="GO" id="GO:0005634">
    <property type="term" value="C:nucleus"/>
    <property type="evidence" value="ECO:0007669"/>
    <property type="project" value="UniProtKB-SubCell"/>
</dbReference>
<dbReference type="PANTHER" id="PTHR46481">
    <property type="entry name" value="ZINC FINGER BED DOMAIN-CONTAINING PROTEIN 4"/>
    <property type="match status" value="1"/>
</dbReference>
<organism evidence="7 8">
    <name type="scientific">Aphis craccivora</name>
    <name type="common">Cowpea aphid</name>
    <dbReference type="NCBI Taxonomy" id="307492"/>
    <lineage>
        <taxon>Eukaryota</taxon>
        <taxon>Metazoa</taxon>
        <taxon>Ecdysozoa</taxon>
        <taxon>Arthropoda</taxon>
        <taxon>Hexapoda</taxon>
        <taxon>Insecta</taxon>
        <taxon>Pterygota</taxon>
        <taxon>Neoptera</taxon>
        <taxon>Paraneoptera</taxon>
        <taxon>Hemiptera</taxon>
        <taxon>Sternorrhyncha</taxon>
        <taxon>Aphidomorpha</taxon>
        <taxon>Aphidoidea</taxon>
        <taxon>Aphididae</taxon>
        <taxon>Aphidini</taxon>
        <taxon>Aphis</taxon>
        <taxon>Aphis</taxon>
    </lineage>
</organism>
<sequence length="206" mass="23178">EDIPTFSMVNPLIYTIETKLNNFIVKNSNTAAGLGFARNLKKSISNRFQACKNDPAYLLATAIDPRFKTILMESYKVENVKRLLTTEVEKVESLKLTSYTELKTTEQNIQPITVPVPTNTLWDILQERSISITGNEGLTSCVKNEIQEYLQQPLLPPTSNPLCLSIPGTSVCSERMFCKAGQVVTARRQRLSPRSVEKLVFLHDNI</sequence>
<evidence type="ECO:0000256" key="1">
    <source>
        <dbReference type="ARBA" id="ARBA00004123"/>
    </source>
</evidence>
<keyword evidence="3" id="KW-0863">Zinc-finger</keyword>
<evidence type="ECO:0000256" key="2">
    <source>
        <dbReference type="ARBA" id="ARBA00022723"/>
    </source>
</evidence>
<dbReference type="PANTHER" id="PTHR46481:SF10">
    <property type="entry name" value="ZINC FINGER BED DOMAIN-CONTAINING PROTEIN 39"/>
    <property type="match status" value="1"/>
</dbReference>
<name>A0A6G0VHK6_APHCR</name>
<dbReference type="Pfam" id="PF05699">
    <property type="entry name" value="Dimer_Tnp_hAT"/>
    <property type="match status" value="1"/>
</dbReference>
<feature type="non-terminal residue" evidence="7">
    <location>
        <position position="1"/>
    </location>
</feature>
<evidence type="ECO:0000313" key="8">
    <source>
        <dbReference type="Proteomes" id="UP000478052"/>
    </source>
</evidence>